<keyword evidence="3" id="KW-1185">Reference proteome</keyword>
<organism evidence="2 3">
    <name type="scientific">Drosophila ananassae</name>
    <name type="common">Fruit fly</name>
    <dbReference type="NCBI Taxonomy" id="7217"/>
    <lineage>
        <taxon>Eukaryota</taxon>
        <taxon>Metazoa</taxon>
        <taxon>Ecdysozoa</taxon>
        <taxon>Arthropoda</taxon>
        <taxon>Hexapoda</taxon>
        <taxon>Insecta</taxon>
        <taxon>Pterygota</taxon>
        <taxon>Neoptera</taxon>
        <taxon>Endopterygota</taxon>
        <taxon>Diptera</taxon>
        <taxon>Brachycera</taxon>
        <taxon>Muscomorpha</taxon>
        <taxon>Ephydroidea</taxon>
        <taxon>Drosophilidae</taxon>
        <taxon>Drosophila</taxon>
        <taxon>Sophophora</taxon>
    </lineage>
</organism>
<dbReference type="InParanoid" id="A0A0P8XYC2"/>
<protein>
    <submittedName>
        <fullName evidence="2">Uncharacterized protein</fullName>
    </submittedName>
</protein>
<feature type="region of interest" description="Disordered" evidence="1">
    <location>
        <begin position="1"/>
        <end position="77"/>
    </location>
</feature>
<name>A0A0P8XYC2_DROAN</name>
<dbReference type="STRING" id="7217.A0A0P8XYC2"/>
<sequence>MNRLKSGTSSNNSGTSSETSETQSVDDQQSSSQTNVRASSASLSRAKNSWRRMKDLAAEKEKDNESKRPPWRAVSVSTLTKPDKSALLRAKLLDASRRLRAGKANVALQTDFVPTKLMKEASFGVQHDLILRKEIGILTDGQYSKKKDGFQQYVLTYSMSQMTDSVDTVSRQTQTLLPKAYNKDVVNSYLTNSDEDGSDIISDVEKRLGDQIAKIRKLNFNESSQPRKNNTNANLAPTLASWHFDDDAVEMESERHFIPYVIEPYKPWRSFVPFPFRLRGNSLIGSQKIDWYALLQSIDDLIKESNNLVDKLEQIMLESRVHRNSVLNKLDKIPKFEPGKFILPSEQWLPLIEQQEKQLQILLQGNESNHTDPLPQL</sequence>
<feature type="compositionally biased region" description="Polar residues" evidence="1">
    <location>
        <begin position="34"/>
        <end position="47"/>
    </location>
</feature>
<dbReference type="KEGG" id="dan:6499877"/>
<evidence type="ECO:0000313" key="3">
    <source>
        <dbReference type="Proteomes" id="UP000007801"/>
    </source>
</evidence>
<dbReference type="GeneID" id="6499877"/>
<dbReference type="EMBL" id="CH902617">
    <property type="protein sequence ID" value="KPU79638.1"/>
    <property type="molecule type" value="Genomic_DNA"/>
</dbReference>
<proteinExistence type="predicted"/>
<dbReference type="Proteomes" id="UP000007801">
    <property type="component" value="Unassembled WGS sequence"/>
</dbReference>
<feature type="compositionally biased region" description="Low complexity" evidence="1">
    <location>
        <begin position="1"/>
        <end position="33"/>
    </location>
</feature>
<dbReference type="OrthoDB" id="8043261at2759"/>
<reference evidence="2 3" key="1">
    <citation type="journal article" date="2007" name="Nature">
        <title>Evolution of genes and genomes on the Drosophila phylogeny.</title>
        <authorList>
            <consortium name="Drosophila 12 Genomes Consortium"/>
            <person name="Clark A.G."/>
            <person name="Eisen M.B."/>
            <person name="Smith D.R."/>
            <person name="Bergman C.M."/>
            <person name="Oliver B."/>
            <person name="Markow T.A."/>
            <person name="Kaufman T.C."/>
            <person name="Kellis M."/>
            <person name="Gelbart W."/>
            <person name="Iyer V.N."/>
            <person name="Pollard D.A."/>
            <person name="Sackton T.B."/>
            <person name="Larracuente A.M."/>
            <person name="Singh N.D."/>
            <person name="Abad J.P."/>
            <person name="Abt D.N."/>
            <person name="Adryan B."/>
            <person name="Aguade M."/>
            <person name="Akashi H."/>
            <person name="Anderson W.W."/>
            <person name="Aquadro C.F."/>
            <person name="Ardell D.H."/>
            <person name="Arguello R."/>
            <person name="Artieri C.G."/>
            <person name="Barbash D.A."/>
            <person name="Barker D."/>
            <person name="Barsanti P."/>
            <person name="Batterham P."/>
            <person name="Batzoglou S."/>
            <person name="Begun D."/>
            <person name="Bhutkar A."/>
            <person name="Blanco E."/>
            <person name="Bosak S.A."/>
            <person name="Bradley R.K."/>
            <person name="Brand A.D."/>
            <person name="Brent M.R."/>
            <person name="Brooks A.N."/>
            <person name="Brown R.H."/>
            <person name="Butlin R.K."/>
            <person name="Caggese C."/>
            <person name="Calvi B.R."/>
            <person name="Bernardo de Carvalho A."/>
            <person name="Caspi A."/>
            <person name="Castrezana S."/>
            <person name="Celniker S.E."/>
            <person name="Chang J.L."/>
            <person name="Chapple C."/>
            <person name="Chatterji S."/>
            <person name="Chinwalla A."/>
            <person name="Civetta A."/>
            <person name="Clifton S.W."/>
            <person name="Comeron J.M."/>
            <person name="Costello J.C."/>
            <person name="Coyne J.A."/>
            <person name="Daub J."/>
            <person name="David R.G."/>
            <person name="Delcher A.L."/>
            <person name="Delehaunty K."/>
            <person name="Do C.B."/>
            <person name="Ebling H."/>
            <person name="Edwards K."/>
            <person name="Eickbush T."/>
            <person name="Evans J.D."/>
            <person name="Filipski A."/>
            <person name="Findeiss S."/>
            <person name="Freyhult E."/>
            <person name="Fulton L."/>
            <person name="Fulton R."/>
            <person name="Garcia A.C."/>
            <person name="Gardiner A."/>
            <person name="Garfield D.A."/>
            <person name="Garvin B.E."/>
            <person name="Gibson G."/>
            <person name="Gilbert D."/>
            <person name="Gnerre S."/>
            <person name="Godfrey J."/>
            <person name="Good R."/>
            <person name="Gotea V."/>
            <person name="Gravely B."/>
            <person name="Greenberg A.J."/>
            <person name="Griffiths-Jones S."/>
            <person name="Gross S."/>
            <person name="Guigo R."/>
            <person name="Gustafson E.A."/>
            <person name="Haerty W."/>
            <person name="Hahn M.W."/>
            <person name="Halligan D.L."/>
            <person name="Halpern A.L."/>
            <person name="Halter G.M."/>
            <person name="Han M.V."/>
            <person name="Heger A."/>
            <person name="Hillier L."/>
            <person name="Hinrichs A.S."/>
            <person name="Holmes I."/>
            <person name="Hoskins R.A."/>
            <person name="Hubisz M.J."/>
            <person name="Hultmark D."/>
            <person name="Huntley M.A."/>
            <person name="Jaffe D.B."/>
            <person name="Jagadeeshan S."/>
            <person name="Jeck W.R."/>
            <person name="Johnson J."/>
            <person name="Jones C.D."/>
            <person name="Jordan W.C."/>
            <person name="Karpen G.H."/>
            <person name="Kataoka E."/>
            <person name="Keightley P.D."/>
            <person name="Kheradpour P."/>
            <person name="Kirkness E.F."/>
            <person name="Koerich L.B."/>
            <person name="Kristiansen K."/>
            <person name="Kudrna D."/>
            <person name="Kulathinal R.J."/>
            <person name="Kumar S."/>
            <person name="Kwok R."/>
            <person name="Lander E."/>
            <person name="Langley C.H."/>
            <person name="Lapoint R."/>
            <person name="Lazzaro B.P."/>
            <person name="Lee S.J."/>
            <person name="Levesque L."/>
            <person name="Li R."/>
            <person name="Lin C.F."/>
            <person name="Lin M.F."/>
            <person name="Lindblad-Toh K."/>
            <person name="Llopart A."/>
            <person name="Long M."/>
            <person name="Low L."/>
            <person name="Lozovsky E."/>
            <person name="Lu J."/>
            <person name="Luo M."/>
            <person name="Machado C.A."/>
            <person name="Makalowski W."/>
            <person name="Marzo M."/>
            <person name="Matsuda M."/>
            <person name="Matzkin L."/>
            <person name="McAllister B."/>
            <person name="McBride C.S."/>
            <person name="McKernan B."/>
            <person name="McKernan K."/>
            <person name="Mendez-Lago M."/>
            <person name="Minx P."/>
            <person name="Mollenhauer M.U."/>
            <person name="Montooth K."/>
            <person name="Mount S.M."/>
            <person name="Mu X."/>
            <person name="Myers E."/>
            <person name="Negre B."/>
            <person name="Newfeld S."/>
            <person name="Nielsen R."/>
            <person name="Noor M.A."/>
            <person name="O'Grady P."/>
            <person name="Pachter L."/>
            <person name="Papaceit M."/>
            <person name="Parisi M.J."/>
            <person name="Parisi M."/>
            <person name="Parts L."/>
            <person name="Pedersen J.S."/>
            <person name="Pesole G."/>
            <person name="Phillippy A.M."/>
            <person name="Ponting C.P."/>
            <person name="Pop M."/>
            <person name="Porcelli D."/>
            <person name="Powell J.R."/>
            <person name="Prohaska S."/>
            <person name="Pruitt K."/>
            <person name="Puig M."/>
            <person name="Quesneville H."/>
            <person name="Ram K.R."/>
            <person name="Rand D."/>
            <person name="Rasmussen M.D."/>
            <person name="Reed L.K."/>
            <person name="Reenan R."/>
            <person name="Reily A."/>
            <person name="Remington K.A."/>
            <person name="Rieger T.T."/>
            <person name="Ritchie M.G."/>
            <person name="Robin C."/>
            <person name="Rogers Y.H."/>
            <person name="Rohde C."/>
            <person name="Rozas J."/>
            <person name="Rubenfield M.J."/>
            <person name="Ruiz A."/>
            <person name="Russo S."/>
            <person name="Salzberg S.L."/>
            <person name="Sanchez-Gracia A."/>
            <person name="Saranga D.J."/>
            <person name="Sato H."/>
            <person name="Schaeffer S.W."/>
            <person name="Schatz M.C."/>
            <person name="Schlenke T."/>
            <person name="Schwartz R."/>
            <person name="Segarra C."/>
            <person name="Singh R.S."/>
            <person name="Sirot L."/>
            <person name="Sirota M."/>
            <person name="Sisneros N.B."/>
            <person name="Smith C.D."/>
            <person name="Smith T.F."/>
            <person name="Spieth J."/>
            <person name="Stage D.E."/>
            <person name="Stark A."/>
            <person name="Stephan W."/>
            <person name="Strausberg R.L."/>
            <person name="Strempel S."/>
            <person name="Sturgill D."/>
            <person name="Sutton G."/>
            <person name="Sutton G.G."/>
            <person name="Tao W."/>
            <person name="Teichmann S."/>
            <person name="Tobari Y.N."/>
            <person name="Tomimura Y."/>
            <person name="Tsolas J.M."/>
            <person name="Valente V.L."/>
            <person name="Venter E."/>
            <person name="Venter J.C."/>
            <person name="Vicario S."/>
            <person name="Vieira F.G."/>
            <person name="Vilella A.J."/>
            <person name="Villasante A."/>
            <person name="Walenz B."/>
            <person name="Wang J."/>
            <person name="Wasserman M."/>
            <person name="Watts T."/>
            <person name="Wilson D."/>
            <person name="Wilson R.K."/>
            <person name="Wing R.A."/>
            <person name="Wolfner M.F."/>
            <person name="Wong A."/>
            <person name="Wong G.K."/>
            <person name="Wu C.I."/>
            <person name="Wu G."/>
            <person name="Yamamoto D."/>
            <person name="Yang H.P."/>
            <person name="Yang S.P."/>
            <person name="Yorke J.A."/>
            <person name="Yoshida K."/>
            <person name="Zdobnov E."/>
            <person name="Zhang P."/>
            <person name="Zhang Y."/>
            <person name="Zimin A.V."/>
            <person name="Baldwin J."/>
            <person name="Abdouelleil A."/>
            <person name="Abdulkadir J."/>
            <person name="Abebe A."/>
            <person name="Abera B."/>
            <person name="Abreu J."/>
            <person name="Acer S.C."/>
            <person name="Aftuck L."/>
            <person name="Alexander A."/>
            <person name="An P."/>
            <person name="Anderson E."/>
            <person name="Anderson S."/>
            <person name="Arachi H."/>
            <person name="Azer M."/>
            <person name="Bachantsang P."/>
            <person name="Barry A."/>
            <person name="Bayul T."/>
            <person name="Berlin A."/>
            <person name="Bessette D."/>
            <person name="Bloom T."/>
            <person name="Blye J."/>
            <person name="Boguslavskiy L."/>
            <person name="Bonnet C."/>
            <person name="Boukhgalter B."/>
            <person name="Bourzgui I."/>
            <person name="Brown A."/>
            <person name="Cahill P."/>
            <person name="Channer S."/>
            <person name="Cheshatsang Y."/>
            <person name="Chuda L."/>
            <person name="Citroen M."/>
            <person name="Collymore A."/>
            <person name="Cooke P."/>
            <person name="Costello M."/>
            <person name="D'Aco K."/>
            <person name="Daza R."/>
            <person name="De Haan G."/>
            <person name="DeGray S."/>
            <person name="DeMaso C."/>
            <person name="Dhargay N."/>
            <person name="Dooley K."/>
            <person name="Dooley E."/>
            <person name="Doricent M."/>
            <person name="Dorje P."/>
            <person name="Dorjee K."/>
            <person name="Dupes A."/>
            <person name="Elong R."/>
            <person name="Falk J."/>
            <person name="Farina A."/>
            <person name="Faro S."/>
            <person name="Ferguson D."/>
            <person name="Fisher S."/>
            <person name="Foley C.D."/>
            <person name="Franke A."/>
            <person name="Friedrich D."/>
            <person name="Gadbois L."/>
            <person name="Gearin G."/>
            <person name="Gearin C.R."/>
            <person name="Giannoukos G."/>
            <person name="Goode T."/>
            <person name="Graham J."/>
            <person name="Grandbois E."/>
            <person name="Grewal S."/>
            <person name="Gyaltsen K."/>
            <person name="Hafez N."/>
            <person name="Hagos B."/>
            <person name="Hall J."/>
            <person name="Henson C."/>
            <person name="Hollinger A."/>
            <person name="Honan T."/>
            <person name="Huard M.D."/>
            <person name="Hughes L."/>
            <person name="Hurhula B."/>
            <person name="Husby M.E."/>
            <person name="Kamat A."/>
            <person name="Kanga B."/>
            <person name="Kashin S."/>
            <person name="Khazanovich D."/>
            <person name="Kisner P."/>
            <person name="Lance K."/>
            <person name="Lara M."/>
            <person name="Lee W."/>
            <person name="Lennon N."/>
            <person name="Letendre F."/>
            <person name="LeVine R."/>
            <person name="Lipovsky A."/>
            <person name="Liu X."/>
            <person name="Liu J."/>
            <person name="Liu S."/>
            <person name="Lokyitsang T."/>
            <person name="Lokyitsang Y."/>
            <person name="Lubonja R."/>
            <person name="Lui A."/>
            <person name="MacDonald P."/>
            <person name="Magnisalis V."/>
            <person name="Maru K."/>
            <person name="Matthews C."/>
            <person name="McCusker W."/>
            <person name="McDonough S."/>
            <person name="Mehta T."/>
            <person name="Meldrim J."/>
            <person name="Meneus L."/>
            <person name="Mihai O."/>
            <person name="Mihalev A."/>
            <person name="Mihova T."/>
            <person name="Mittelman R."/>
            <person name="Mlenga V."/>
            <person name="Montmayeur A."/>
            <person name="Mulrain L."/>
            <person name="Navidi A."/>
            <person name="Naylor J."/>
            <person name="Negash T."/>
            <person name="Nguyen T."/>
            <person name="Nguyen N."/>
            <person name="Nicol R."/>
            <person name="Norbu C."/>
            <person name="Norbu N."/>
            <person name="Novod N."/>
            <person name="O'Neill B."/>
            <person name="Osman S."/>
            <person name="Markiewicz E."/>
            <person name="Oyono O.L."/>
            <person name="Patti C."/>
            <person name="Phunkhang P."/>
            <person name="Pierre F."/>
            <person name="Priest M."/>
            <person name="Raghuraman S."/>
            <person name="Rege F."/>
            <person name="Reyes R."/>
            <person name="Rise C."/>
            <person name="Rogov P."/>
            <person name="Ross K."/>
            <person name="Ryan E."/>
            <person name="Settipalli S."/>
            <person name="Shea T."/>
            <person name="Sherpa N."/>
            <person name="Shi L."/>
            <person name="Shih D."/>
            <person name="Sparrow T."/>
            <person name="Spaulding J."/>
            <person name="Stalker J."/>
            <person name="Stange-Thomann N."/>
            <person name="Stavropoulos S."/>
            <person name="Stone C."/>
            <person name="Strader C."/>
            <person name="Tesfaye S."/>
            <person name="Thomson T."/>
            <person name="Thoulutsang Y."/>
            <person name="Thoulutsang D."/>
            <person name="Topham K."/>
            <person name="Topping I."/>
            <person name="Tsamla T."/>
            <person name="Vassiliev H."/>
            <person name="Vo A."/>
            <person name="Wangchuk T."/>
            <person name="Wangdi T."/>
            <person name="Weiand M."/>
            <person name="Wilkinson J."/>
            <person name="Wilson A."/>
            <person name="Yadav S."/>
            <person name="Young G."/>
            <person name="Yu Q."/>
            <person name="Zembek L."/>
            <person name="Zhong D."/>
            <person name="Zimmer A."/>
            <person name="Zwirko Z."/>
            <person name="Jaffe D.B."/>
            <person name="Alvarez P."/>
            <person name="Brockman W."/>
            <person name="Butler J."/>
            <person name="Chin C."/>
            <person name="Gnerre S."/>
            <person name="Grabherr M."/>
            <person name="Kleber M."/>
            <person name="Mauceli E."/>
            <person name="MacCallum I."/>
        </authorList>
    </citation>
    <scope>NUCLEOTIDE SEQUENCE [LARGE SCALE GENOMIC DNA]</scope>
    <source>
        <strain evidence="3">Tucson 14024-0371.13</strain>
    </source>
</reference>
<dbReference type="AlphaFoldDB" id="A0A0P8XYC2"/>
<gene>
    <name evidence="2" type="primary">Dana\GF17089</name>
    <name evidence="2" type="synonym">dana_GLEANR_18356</name>
    <name evidence="2" type="ORF">GF17089</name>
</gene>
<dbReference type="SMR" id="A0A0P8XYC2"/>
<feature type="compositionally biased region" description="Basic and acidic residues" evidence="1">
    <location>
        <begin position="52"/>
        <end position="68"/>
    </location>
</feature>
<accession>A0A0P8XYC2</accession>
<evidence type="ECO:0000313" key="2">
    <source>
        <dbReference type="EMBL" id="KPU79638.1"/>
    </source>
</evidence>
<evidence type="ECO:0000256" key="1">
    <source>
        <dbReference type="SAM" id="MobiDB-lite"/>
    </source>
</evidence>